<gene>
    <name evidence="2" type="ORF">WP8W18C01_37050</name>
</gene>
<feature type="transmembrane region" description="Helical" evidence="1">
    <location>
        <begin position="81"/>
        <end position="102"/>
    </location>
</feature>
<evidence type="ECO:0000313" key="2">
    <source>
        <dbReference type="EMBL" id="BBT41364.1"/>
    </source>
</evidence>
<protein>
    <submittedName>
        <fullName evidence="2">Uncharacterized protein</fullName>
    </submittedName>
</protein>
<keyword evidence="1" id="KW-0472">Membrane</keyword>
<name>A0A6S5TXE1_PSEPU</name>
<organism evidence="2 3">
    <name type="scientific">Pseudomonas putida</name>
    <name type="common">Arthrobacter siderocapsulatus</name>
    <dbReference type="NCBI Taxonomy" id="303"/>
    <lineage>
        <taxon>Bacteria</taxon>
        <taxon>Pseudomonadati</taxon>
        <taxon>Pseudomonadota</taxon>
        <taxon>Gammaproteobacteria</taxon>
        <taxon>Pseudomonadales</taxon>
        <taxon>Pseudomonadaceae</taxon>
        <taxon>Pseudomonas</taxon>
    </lineage>
</organism>
<dbReference type="EMBL" id="AP022227">
    <property type="protein sequence ID" value="BBT41364.1"/>
    <property type="molecule type" value="Genomic_DNA"/>
</dbReference>
<reference evidence="2 3" key="1">
    <citation type="submission" date="2019-12" db="EMBL/GenBank/DDBJ databases">
        <title>complete genome sequences of Pseudomonas putida str. WP8-W18-CRE-01 isolated from wastewater treatment plant effluent.</title>
        <authorList>
            <person name="Sekizuka T."/>
            <person name="Itokawa K."/>
            <person name="Yatsu K."/>
            <person name="Inamine Y."/>
            <person name="Kuroda M."/>
        </authorList>
    </citation>
    <scope>NUCLEOTIDE SEQUENCE [LARGE SCALE GENOMIC DNA]</scope>
    <source>
        <strain evidence="2 3">WP8-W18-CRE-01</strain>
    </source>
</reference>
<keyword evidence="1" id="KW-0812">Transmembrane</keyword>
<proteinExistence type="predicted"/>
<keyword evidence="1" id="KW-1133">Transmembrane helix</keyword>
<dbReference type="AlphaFoldDB" id="A0A6S5TXE1"/>
<accession>A0A6S5TXE1</accession>
<evidence type="ECO:0000256" key="1">
    <source>
        <dbReference type="SAM" id="Phobius"/>
    </source>
</evidence>
<evidence type="ECO:0000313" key="3">
    <source>
        <dbReference type="Proteomes" id="UP000515680"/>
    </source>
</evidence>
<dbReference type="Proteomes" id="UP000515680">
    <property type="component" value="Chromosome"/>
</dbReference>
<sequence>MSVSPDLSVGQLKEISKEIIEWHANIFQRKKDNFSEFLGAISMSESNKIEILRLLDNASSASETRVLGDIRVQELRYGGMLFRLLAGFTFLALIVALVSAFLKDFFERRK</sequence>